<reference evidence="2" key="1">
    <citation type="submission" date="2017-03" db="EMBL/GenBank/DDBJ databases">
        <title>Genomes of endolithic fungi from Antarctica.</title>
        <authorList>
            <person name="Coleine C."/>
            <person name="Masonjones S."/>
            <person name="Stajich J.E."/>
        </authorList>
    </citation>
    <scope>NUCLEOTIDE SEQUENCE [LARGE SCALE GENOMIC DNA]</scope>
    <source>
        <strain evidence="2">CCFEE 5527</strain>
    </source>
</reference>
<dbReference type="EMBL" id="NAJO01000019">
    <property type="protein sequence ID" value="OQO05407.1"/>
    <property type="molecule type" value="Genomic_DNA"/>
</dbReference>
<gene>
    <name evidence="1" type="ORF">B0A48_09175</name>
</gene>
<dbReference type="OrthoDB" id="3658675at2759"/>
<protein>
    <submittedName>
        <fullName evidence="1">Uncharacterized protein</fullName>
    </submittedName>
</protein>
<name>A0A1V8T1X7_9PEZI</name>
<dbReference type="InParanoid" id="A0A1V8T1X7"/>
<comment type="caution">
    <text evidence="1">The sequence shown here is derived from an EMBL/GenBank/DDBJ whole genome shotgun (WGS) entry which is preliminary data.</text>
</comment>
<dbReference type="Proteomes" id="UP000192596">
    <property type="component" value="Unassembled WGS sequence"/>
</dbReference>
<evidence type="ECO:0000313" key="1">
    <source>
        <dbReference type="EMBL" id="OQO05407.1"/>
    </source>
</evidence>
<keyword evidence="2" id="KW-1185">Reference proteome</keyword>
<dbReference type="AlphaFoldDB" id="A0A1V8T1X7"/>
<organism evidence="1 2">
    <name type="scientific">Cryoendolithus antarcticus</name>
    <dbReference type="NCBI Taxonomy" id="1507870"/>
    <lineage>
        <taxon>Eukaryota</taxon>
        <taxon>Fungi</taxon>
        <taxon>Dikarya</taxon>
        <taxon>Ascomycota</taxon>
        <taxon>Pezizomycotina</taxon>
        <taxon>Dothideomycetes</taxon>
        <taxon>Dothideomycetidae</taxon>
        <taxon>Cladosporiales</taxon>
        <taxon>Cladosporiaceae</taxon>
        <taxon>Cryoendolithus</taxon>
    </lineage>
</organism>
<accession>A0A1V8T1X7</accession>
<evidence type="ECO:0000313" key="2">
    <source>
        <dbReference type="Proteomes" id="UP000192596"/>
    </source>
</evidence>
<sequence length="212" mass="23569">MAGSNDPHTPPILRLPTELHNAIFAIVFEDGIYKLYGKPHWTDASPRGEPKPTVGGTDALLMCKSIHLSAIDTLYKMTALEFQLTSFHAKPSVCPNRQIELPARHKIQKVTAHVWNLGLWRIWYDGDFSSAASDILKQIPYAGRLSQMDLHVSVGHCRVGPDVMKLESAMQEVLGGTVIKTLLSSEGPSWCTRHRRGPDAIFRVSWPHVGIV</sequence>
<proteinExistence type="predicted"/>